<accession>A0AAE0XB49</accession>
<evidence type="ECO:0000313" key="6">
    <source>
        <dbReference type="EMBL" id="KAK3689077.1"/>
    </source>
</evidence>
<feature type="domain" description="FAD-binding" evidence="4">
    <location>
        <begin position="7"/>
        <end position="49"/>
    </location>
</feature>
<dbReference type="PRINTS" id="PR00420">
    <property type="entry name" value="RNGMNOXGNASE"/>
</dbReference>
<protein>
    <submittedName>
        <fullName evidence="6">FAD binding domain protein</fullName>
    </submittedName>
</protein>
<name>A0AAE0XB49_9PEZI</name>
<reference evidence="6" key="2">
    <citation type="submission" date="2023-06" db="EMBL/GenBank/DDBJ databases">
        <authorList>
            <consortium name="Lawrence Berkeley National Laboratory"/>
            <person name="Haridas S."/>
            <person name="Hensen N."/>
            <person name="Bonometti L."/>
            <person name="Westerberg I."/>
            <person name="Brannstrom I.O."/>
            <person name="Guillou S."/>
            <person name="Cros-Aarteil S."/>
            <person name="Calhoun S."/>
            <person name="Kuo A."/>
            <person name="Mondo S."/>
            <person name="Pangilinan J."/>
            <person name="Riley R."/>
            <person name="Labutti K."/>
            <person name="Andreopoulos B."/>
            <person name="Lipzen A."/>
            <person name="Chen C."/>
            <person name="Yanf M."/>
            <person name="Daum C."/>
            <person name="Ng V."/>
            <person name="Clum A."/>
            <person name="Steindorff A."/>
            <person name="Ohm R."/>
            <person name="Martin F."/>
            <person name="Silar P."/>
            <person name="Natvig D."/>
            <person name="Lalanne C."/>
            <person name="Gautier V."/>
            <person name="Ament-Velasquez S.L."/>
            <person name="Kruys A."/>
            <person name="Hutchinson M.I."/>
            <person name="Powell A.J."/>
            <person name="Barry K."/>
            <person name="Miller A.N."/>
            <person name="Grigoriev I.V."/>
            <person name="Debuchy R."/>
            <person name="Gladieux P."/>
            <person name="Thoren M.H."/>
            <person name="Johannesson H."/>
        </authorList>
    </citation>
    <scope>NUCLEOTIDE SEQUENCE</scope>
    <source>
        <strain evidence="6">CBS 314.62</strain>
    </source>
</reference>
<dbReference type="SUPFAM" id="SSF54373">
    <property type="entry name" value="FAD-linked reductases, C-terminal domain"/>
    <property type="match status" value="1"/>
</dbReference>
<gene>
    <name evidence="6" type="ORF">B0T22DRAFT_460872</name>
</gene>
<evidence type="ECO:0000259" key="5">
    <source>
        <dbReference type="Pfam" id="PF22607"/>
    </source>
</evidence>
<keyword evidence="7" id="KW-1185">Reference proteome</keyword>
<sequence>MTEPPKSVVIVGGSLAGLMCGIQLKRQGSAVTILEQDSRSERMSHAAGISLGANIGAFLREHDDTKTPAGIPSAGSHISRRTRAKLYSVKFERQLTSWGLLYRILRANLDGLATSACPNPPAPRPGDGKVEYRAGKRVSGLQCDDASGGKVTVLFEDVATGKQEAVTADLVVGADGIHSTVRRLVHAPVTDGGGYAGYVVWRGLLREKDATPETAAFFAEGIAFQTLKRSYMVCYIIPTDDGGFGPGDRLINWVWYYNVADGSREMHDIFTDVEGVRHNNTVPAGLVNPQVWERCRESLTAQMTAPFAEIVRQTAAPFVTKVNDVLCTQSSFHDGRVVLVGDAFACVRPHFGLATDHAAFQCLAFIRLWNGEVSRAAWSREVLVQSKKLWFLSILLGRYGLDTWASLLRTVLSYLVFLARWKLGWQV</sequence>
<dbReference type="InterPro" id="IPR002938">
    <property type="entry name" value="FAD-bd"/>
</dbReference>
<evidence type="ECO:0000256" key="1">
    <source>
        <dbReference type="ARBA" id="ARBA00022630"/>
    </source>
</evidence>
<keyword evidence="2" id="KW-0274">FAD</keyword>
<organism evidence="6 7">
    <name type="scientific">Podospora appendiculata</name>
    <dbReference type="NCBI Taxonomy" id="314037"/>
    <lineage>
        <taxon>Eukaryota</taxon>
        <taxon>Fungi</taxon>
        <taxon>Dikarya</taxon>
        <taxon>Ascomycota</taxon>
        <taxon>Pezizomycotina</taxon>
        <taxon>Sordariomycetes</taxon>
        <taxon>Sordariomycetidae</taxon>
        <taxon>Sordariales</taxon>
        <taxon>Podosporaceae</taxon>
        <taxon>Podospora</taxon>
    </lineage>
</organism>
<feature type="domain" description="2,6-dihydroxypyridine 3-monooxygenase substrate binding" evidence="5">
    <location>
        <begin position="195"/>
        <end position="324"/>
    </location>
</feature>
<dbReference type="AlphaFoldDB" id="A0AAE0XB49"/>
<dbReference type="InterPro" id="IPR053212">
    <property type="entry name" value="DHP_3-monooxygenase"/>
</dbReference>
<keyword evidence="3" id="KW-0560">Oxidoreductase</keyword>
<evidence type="ECO:0000256" key="3">
    <source>
        <dbReference type="ARBA" id="ARBA00023002"/>
    </source>
</evidence>
<proteinExistence type="predicted"/>
<dbReference type="Pfam" id="PF01494">
    <property type="entry name" value="FAD_binding_3"/>
    <property type="match status" value="1"/>
</dbReference>
<dbReference type="GO" id="GO:0071949">
    <property type="term" value="F:FAD binding"/>
    <property type="evidence" value="ECO:0007669"/>
    <property type="project" value="InterPro"/>
</dbReference>
<dbReference type="Pfam" id="PF22607">
    <property type="entry name" value="FAD_binding-like"/>
    <property type="match status" value="1"/>
</dbReference>
<dbReference type="SUPFAM" id="SSF51905">
    <property type="entry name" value="FAD/NAD(P)-binding domain"/>
    <property type="match status" value="1"/>
</dbReference>
<dbReference type="InterPro" id="IPR036188">
    <property type="entry name" value="FAD/NAD-bd_sf"/>
</dbReference>
<dbReference type="InterPro" id="IPR054707">
    <property type="entry name" value="DhpH_subs-bd"/>
</dbReference>
<dbReference type="EMBL" id="JAULSO010000002">
    <property type="protein sequence ID" value="KAK3689077.1"/>
    <property type="molecule type" value="Genomic_DNA"/>
</dbReference>
<dbReference type="Proteomes" id="UP001270362">
    <property type="component" value="Unassembled WGS sequence"/>
</dbReference>
<evidence type="ECO:0000256" key="2">
    <source>
        <dbReference type="ARBA" id="ARBA00022827"/>
    </source>
</evidence>
<dbReference type="PANTHER" id="PTHR47469:SF2">
    <property type="entry name" value="OS06G0597600 PROTEIN"/>
    <property type="match status" value="1"/>
</dbReference>
<evidence type="ECO:0000259" key="4">
    <source>
        <dbReference type="Pfam" id="PF01494"/>
    </source>
</evidence>
<reference evidence="6" key="1">
    <citation type="journal article" date="2023" name="Mol. Phylogenet. Evol.">
        <title>Genome-scale phylogeny and comparative genomics of the fungal order Sordariales.</title>
        <authorList>
            <person name="Hensen N."/>
            <person name="Bonometti L."/>
            <person name="Westerberg I."/>
            <person name="Brannstrom I.O."/>
            <person name="Guillou S."/>
            <person name="Cros-Aarteil S."/>
            <person name="Calhoun S."/>
            <person name="Haridas S."/>
            <person name="Kuo A."/>
            <person name="Mondo S."/>
            <person name="Pangilinan J."/>
            <person name="Riley R."/>
            <person name="LaButti K."/>
            <person name="Andreopoulos B."/>
            <person name="Lipzen A."/>
            <person name="Chen C."/>
            <person name="Yan M."/>
            <person name="Daum C."/>
            <person name="Ng V."/>
            <person name="Clum A."/>
            <person name="Steindorff A."/>
            <person name="Ohm R.A."/>
            <person name="Martin F."/>
            <person name="Silar P."/>
            <person name="Natvig D.O."/>
            <person name="Lalanne C."/>
            <person name="Gautier V."/>
            <person name="Ament-Velasquez S.L."/>
            <person name="Kruys A."/>
            <person name="Hutchinson M.I."/>
            <person name="Powell A.J."/>
            <person name="Barry K."/>
            <person name="Miller A.N."/>
            <person name="Grigoriev I.V."/>
            <person name="Debuchy R."/>
            <person name="Gladieux P."/>
            <person name="Hiltunen Thoren M."/>
            <person name="Johannesson H."/>
        </authorList>
    </citation>
    <scope>NUCLEOTIDE SEQUENCE</scope>
    <source>
        <strain evidence="6">CBS 314.62</strain>
    </source>
</reference>
<dbReference type="GO" id="GO:0016491">
    <property type="term" value="F:oxidoreductase activity"/>
    <property type="evidence" value="ECO:0007669"/>
    <property type="project" value="UniProtKB-KW"/>
</dbReference>
<keyword evidence="1" id="KW-0285">Flavoprotein</keyword>
<comment type="caution">
    <text evidence="6">The sequence shown here is derived from an EMBL/GenBank/DDBJ whole genome shotgun (WGS) entry which is preliminary data.</text>
</comment>
<dbReference type="PANTHER" id="PTHR47469">
    <property type="entry name" value="MONOOXYGENASE-LIKE"/>
    <property type="match status" value="1"/>
</dbReference>
<dbReference type="Gene3D" id="3.30.9.60">
    <property type="match status" value="1"/>
</dbReference>
<dbReference type="Gene3D" id="3.50.50.60">
    <property type="entry name" value="FAD/NAD(P)-binding domain"/>
    <property type="match status" value="1"/>
</dbReference>
<evidence type="ECO:0000313" key="7">
    <source>
        <dbReference type="Proteomes" id="UP001270362"/>
    </source>
</evidence>